<evidence type="ECO:0000313" key="3">
    <source>
        <dbReference type="Proteomes" id="UP001589747"/>
    </source>
</evidence>
<dbReference type="InterPro" id="IPR058712">
    <property type="entry name" value="SRA_ScoMcrA"/>
</dbReference>
<dbReference type="CDD" id="cd00085">
    <property type="entry name" value="HNHc"/>
    <property type="match status" value="1"/>
</dbReference>
<gene>
    <name evidence="2" type="ORF">ACFFSY_13705</name>
</gene>
<organism evidence="2 3">
    <name type="scientific">Paenibacillus aurantiacus</name>
    <dbReference type="NCBI Taxonomy" id="1936118"/>
    <lineage>
        <taxon>Bacteria</taxon>
        <taxon>Bacillati</taxon>
        <taxon>Bacillota</taxon>
        <taxon>Bacilli</taxon>
        <taxon>Bacillales</taxon>
        <taxon>Paenibacillaceae</taxon>
        <taxon>Paenibacillus</taxon>
    </lineage>
</organism>
<dbReference type="Gene3D" id="1.10.30.50">
    <property type="match status" value="1"/>
</dbReference>
<sequence>MMEYFHGLNPGDTVNNKGLMNLFDCGISGGMRRAKKNNALVLVSDSFKSTYEDRWIGDIFHYTGMGLVGDQSLNYMQNKTLNESGKNGVLIFLFEVFKEGVYTYRGRVELAGKPYMEDQLDTNKDLRKVWVFPLRLIADSDIVYQPSIELLSEVTEHQEKRARRMPLEELSKRAMHARKSTTTKENRVNVFYRDPYVSEFAKRRANGRCQLCEQAAPFLNKNKEPYLETHHIKWLAKGGEDTVENTVALCPNCHRKMHVLDLHSDVQKLLKIAGGWLVI</sequence>
<dbReference type="EMBL" id="JBHMDO010000022">
    <property type="protein sequence ID" value="MFB9326978.1"/>
    <property type="molecule type" value="Genomic_DNA"/>
</dbReference>
<feature type="domain" description="HNH nuclease" evidence="1">
    <location>
        <begin position="196"/>
        <end position="255"/>
    </location>
</feature>
<protein>
    <submittedName>
        <fullName evidence="2">HNH endonuclease</fullName>
    </submittedName>
</protein>
<dbReference type="Pfam" id="PF01844">
    <property type="entry name" value="HNH"/>
    <property type="match status" value="1"/>
</dbReference>
<name>A0ABV5KP23_9BACL</name>
<dbReference type="RefSeq" id="WP_377494773.1">
    <property type="nucleotide sequence ID" value="NZ_JBHMDO010000022.1"/>
</dbReference>
<proteinExistence type="predicted"/>
<evidence type="ECO:0000313" key="2">
    <source>
        <dbReference type="EMBL" id="MFB9326978.1"/>
    </source>
</evidence>
<dbReference type="InterPro" id="IPR002711">
    <property type="entry name" value="HNH"/>
</dbReference>
<dbReference type="Pfam" id="PF26348">
    <property type="entry name" value="SRA_ScoMcrA"/>
    <property type="match status" value="1"/>
</dbReference>
<dbReference type="SMART" id="SM00507">
    <property type="entry name" value="HNHc"/>
    <property type="match status" value="1"/>
</dbReference>
<dbReference type="GO" id="GO:0004519">
    <property type="term" value="F:endonuclease activity"/>
    <property type="evidence" value="ECO:0007669"/>
    <property type="project" value="UniProtKB-KW"/>
</dbReference>
<comment type="caution">
    <text evidence="2">The sequence shown here is derived from an EMBL/GenBank/DDBJ whole genome shotgun (WGS) entry which is preliminary data.</text>
</comment>
<keyword evidence="2" id="KW-0255">Endonuclease</keyword>
<keyword evidence="2" id="KW-0378">Hydrolase</keyword>
<keyword evidence="3" id="KW-1185">Reference proteome</keyword>
<reference evidence="2 3" key="1">
    <citation type="submission" date="2024-09" db="EMBL/GenBank/DDBJ databases">
        <authorList>
            <person name="Sun Q."/>
            <person name="Mori K."/>
        </authorList>
    </citation>
    <scope>NUCLEOTIDE SEQUENCE [LARGE SCALE GENOMIC DNA]</scope>
    <source>
        <strain evidence="2 3">TISTR 2452</strain>
    </source>
</reference>
<keyword evidence="2" id="KW-0540">Nuclease</keyword>
<accession>A0ABV5KP23</accession>
<evidence type="ECO:0000259" key="1">
    <source>
        <dbReference type="SMART" id="SM00507"/>
    </source>
</evidence>
<dbReference type="InterPro" id="IPR003615">
    <property type="entry name" value="HNH_nuc"/>
</dbReference>
<dbReference type="Proteomes" id="UP001589747">
    <property type="component" value="Unassembled WGS sequence"/>
</dbReference>